<comment type="cofactor">
    <cofactor evidence="1">
        <name>Mg(2+)</name>
        <dbReference type="ChEBI" id="CHEBI:18420"/>
    </cofactor>
</comment>
<sequence>MLGICRVQPSRRVAIKTASLVGVLPKRLEDLKSELKILLCLDHPHVVRLLDVYVSDEKLEMVMECMQGGELKRSGRFHMEEEEAAGLLQQMLLALSYLHSHGVVHRDLKLSNFMFSRDRQILKLIDFGLSKFYAHPEGRDSLVMQTCCGTLGYAAPEVFDATYTSQCDTWSLGVITYFLLSGEMPFFDTDEDALIAKTQRGEYAMKSDSWMSLSLEAMDFTQALLRVDPEKRMTAAEALQHPWLKAFAPRGVKDVSHSILEEIGQFAEQTPLRRCFRRLIAISLEDEQTQELREAFLHMDVHKRGKITAAQLEKILTQRLDWDPRKARDATRALDFTGDNSVHFSEFLAATYPTYKSEESLLRATFRRLDREAKGHVNLDDLHAIGWRELRVDSGSKLLEWLQASAGIAGHQ</sequence>
<dbReference type="Gene3D" id="1.10.238.10">
    <property type="entry name" value="EF-hand"/>
    <property type="match status" value="2"/>
</dbReference>
<organism evidence="11">
    <name type="scientific">Cladocopium goreaui</name>
    <dbReference type="NCBI Taxonomy" id="2562237"/>
    <lineage>
        <taxon>Eukaryota</taxon>
        <taxon>Sar</taxon>
        <taxon>Alveolata</taxon>
        <taxon>Dinophyceae</taxon>
        <taxon>Suessiales</taxon>
        <taxon>Symbiodiniaceae</taxon>
        <taxon>Cladocopium</taxon>
    </lineage>
</organism>
<feature type="domain" description="Protein kinase" evidence="9">
    <location>
        <begin position="1"/>
        <end position="244"/>
    </location>
</feature>
<evidence type="ECO:0000259" key="9">
    <source>
        <dbReference type="PROSITE" id="PS50011"/>
    </source>
</evidence>
<evidence type="ECO:0000313" key="12">
    <source>
        <dbReference type="EMBL" id="CAL4774070.1"/>
    </source>
</evidence>
<dbReference type="GO" id="GO:0005509">
    <property type="term" value="F:calcium ion binding"/>
    <property type="evidence" value="ECO:0007669"/>
    <property type="project" value="InterPro"/>
</dbReference>
<dbReference type="OrthoDB" id="40902at2759"/>
<gene>
    <name evidence="11" type="ORF">C1SCF055_LOCUS14081</name>
</gene>
<keyword evidence="5" id="KW-0547">Nucleotide-binding</keyword>
<evidence type="ECO:0000256" key="8">
    <source>
        <dbReference type="ARBA" id="ARBA00024334"/>
    </source>
</evidence>
<reference evidence="11" key="1">
    <citation type="submission" date="2022-10" db="EMBL/GenBank/DDBJ databases">
        <authorList>
            <person name="Chen Y."/>
            <person name="Dougan E. K."/>
            <person name="Chan C."/>
            <person name="Rhodes N."/>
            <person name="Thang M."/>
        </authorList>
    </citation>
    <scope>NUCLEOTIDE SEQUENCE</scope>
</reference>
<dbReference type="EMBL" id="CAMXCT030001112">
    <property type="protein sequence ID" value="CAL4774070.1"/>
    <property type="molecule type" value="Genomic_DNA"/>
</dbReference>
<reference evidence="12 13" key="2">
    <citation type="submission" date="2024-05" db="EMBL/GenBank/DDBJ databases">
        <authorList>
            <person name="Chen Y."/>
            <person name="Shah S."/>
            <person name="Dougan E. K."/>
            <person name="Thang M."/>
            <person name="Chan C."/>
        </authorList>
    </citation>
    <scope>NUCLEOTIDE SEQUENCE [LARGE SCALE GENOMIC DNA]</scope>
</reference>
<dbReference type="EMBL" id="CAMXCT020001112">
    <property type="protein sequence ID" value="CAL1140133.1"/>
    <property type="molecule type" value="Genomic_DNA"/>
</dbReference>
<evidence type="ECO:0000256" key="2">
    <source>
        <dbReference type="ARBA" id="ARBA00011245"/>
    </source>
</evidence>
<dbReference type="InterPro" id="IPR011992">
    <property type="entry name" value="EF-hand-dom_pair"/>
</dbReference>
<comment type="similarity">
    <text evidence="8">Belongs to the protein kinase superfamily. Ser/Thr protein kinase family. CDPK subfamily.</text>
</comment>
<dbReference type="SUPFAM" id="SSF47473">
    <property type="entry name" value="EF-hand"/>
    <property type="match status" value="1"/>
</dbReference>
<dbReference type="SUPFAM" id="SSF56112">
    <property type="entry name" value="Protein kinase-like (PK-like)"/>
    <property type="match status" value="1"/>
</dbReference>
<comment type="subunit">
    <text evidence="2">Monomer.</text>
</comment>
<keyword evidence="13" id="KW-1185">Reference proteome</keyword>
<name>A0A9P1C8U8_9DINO</name>
<evidence type="ECO:0000256" key="4">
    <source>
        <dbReference type="ARBA" id="ARBA00022679"/>
    </source>
</evidence>
<dbReference type="PROSITE" id="PS50222">
    <property type="entry name" value="EF_HAND_2"/>
    <property type="match status" value="1"/>
</dbReference>
<evidence type="ECO:0000256" key="3">
    <source>
        <dbReference type="ARBA" id="ARBA00022527"/>
    </source>
</evidence>
<dbReference type="PROSITE" id="PS50011">
    <property type="entry name" value="PROTEIN_KINASE_DOM"/>
    <property type="match status" value="1"/>
</dbReference>
<dbReference type="PROSITE" id="PS00108">
    <property type="entry name" value="PROTEIN_KINASE_ST"/>
    <property type="match status" value="1"/>
</dbReference>
<evidence type="ECO:0000256" key="1">
    <source>
        <dbReference type="ARBA" id="ARBA00001946"/>
    </source>
</evidence>
<dbReference type="AlphaFoldDB" id="A0A9P1C8U8"/>
<dbReference type="FunFam" id="1.10.510.10:FF:000571">
    <property type="entry name" value="Maternal embryonic leucine zipper kinase"/>
    <property type="match status" value="1"/>
</dbReference>
<dbReference type="CDD" id="cd05117">
    <property type="entry name" value="STKc_CAMK"/>
    <property type="match status" value="1"/>
</dbReference>
<dbReference type="Gene3D" id="3.30.200.20">
    <property type="entry name" value="Phosphorylase Kinase, domain 1"/>
    <property type="match status" value="1"/>
</dbReference>
<dbReference type="GO" id="GO:0004674">
    <property type="term" value="F:protein serine/threonine kinase activity"/>
    <property type="evidence" value="ECO:0007669"/>
    <property type="project" value="UniProtKB-KW"/>
</dbReference>
<protein>
    <submittedName>
        <fullName evidence="11">Uncharacterized protein</fullName>
    </submittedName>
</protein>
<dbReference type="GO" id="GO:0005524">
    <property type="term" value="F:ATP binding"/>
    <property type="evidence" value="ECO:0007669"/>
    <property type="project" value="UniProtKB-KW"/>
</dbReference>
<dbReference type="InterPro" id="IPR008271">
    <property type="entry name" value="Ser/Thr_kinase_AS"/>
</dbReference>
<evidence type="ECO:0000313" key="11">
    <source>
        <dbReference type="EMBL" id="CAI3986758.1"/>
    </source>
</evidence>
<keyword evidence="6" id="KW-0418">Kinase</keyword>
<dbReference type="InterPro" id="IPR050205">
    <property type="entry name" value="CDPK_Ser/Thr_kinases"/>
</dbReference>
<keyword evidence="3" id="KW-0723">Serine/threonine-protein kinase</keyword>
<keyword evidence="7" id="KW-0067">ATP-binding</keyword>
<dbReference type="PANTHER" id="PTHR24349">
    <property type="entry name" value="SERINE/THREONINE-PROTEIN KINASE"/>
    <property type="match status" value="1"/>
</dbReference>
<comment type="caution">
    <text evidence="11">The sequence shown here is derived from an EMBL/GenBank/DDBJ whole genome shotgun (WGS) entry which is preliminary data.</text>
</comment>
<evidence type="ECO:0000313" key="13">
    <source>
        <dbReference type="Proteomes" id="UP001152797"/>
    </source>
</evidence>
<evidence type="ECO:0000256" key="7">
    <source>
        <dbReference type="ARBA" id="ARBA00022840"/>
    </source>
</evidence>
<dbReference type="Pfam" id="PF00069">
    <property type="entry name" value="Pkinase"/>
    <property type="match status" value="1"/>
</dbReference>
<proteinExistence type="inferred from homology"/>
<keyword evidence="4" id="KW-0808">Transferase</keyword>
<evidence type="ECO:0000259" key="10">
    <source>
        <dbReference type="PROSITE" id="PS50222"/>
    </source>
</evidence>
<accession>A0A9P1C8U8</accession>
<dbReference type="InterPro" id="IPR011009">
    <property type="entry name" value="Kinase-like_dom_sf"/>
</dbReference>
<dbReference type="Proteomes" id="UP001152797">
    <property type="component" value="Unassembled WGS sequence"/>
</dbReference>
<dbReference type="InterPro" id="IPR002048">
    <property type="entry name" value="EF_hand_dom"/>
</dbReference>
<dbReference type="InterPro" id="IPR000719">
    <property type="entry name" value="Prot_kinase_dom"/>
</dbReference>
<dbReference type="Gene3D" id="1.10.510.10">
    <property type="entry name" value="Transferase(Phosphotransferase) domain 1"/>
    <property type="match status" value="1"/>
</dbReference>
<feature type="domain" description="EF-hand" evidence="10">
    <location>
        <begin position="287"/>
        <end position="322"/>
    </location>
</feature>
<evidence type="ECO:0000256" key="5">
    <source>
        <dbReference type="ARBA" id="ARBA00022741"/>
    </source>
</evidence>
<evidence type="ECO:0000256" key="6">
    <source>
        <dbReference type="ARBA" id="ARBA00022777"/>
    </source>
</evidence>
<dbReference type="EMBL" id="CAMXCT010001112">
    <property type="protein sequence ID" value="CAI3986758.1"/>
    <property type="molecule type" value="Genomic_DNA"/>
</dbReference>
<dbReference type="SMART" id="SM00220">
    <property type="entry name" value="S_TKc"/>
    <property type="match status" value="1"/>
</dbReference>